<dbReference type="PATRIC" id="fig|1162668.3.peg.639"/>
<dbReference type="InterPro" id="IPR045521">
    <property type="entry name" value="DUF6475"/>
</dbReference>
<dbReference type="EMBL" id="AP012342">
    <property type="protein sequence ID" value="BAM06259.1"/>
    <property type="molecule type" value="Genomic_DNA"/>
</dbReference>
<evidence type="ECO:0000259" key="1">
    <source>
        <dbReference type="Pfam" id="PF20081"/>
    </source>
</evidence>
<dbReference type="STRING" id="1162668.LFE_0543"/>
<organism evidence="2 3">
    <name type="scientific">Leptospirillum ferrooxidans (strain C2-3)</name>
    <dbReference type="NCBI Taxonomy" id="1162668"/>
    <lineage>
        <taxon>Bacteria</taxon>
        <taxon>Pseudomonadati</taxon>
        <taxon>Nitrospirota</taxon>
        <taxon>Nitrospiria</taxon>
        <taxon>Nitrospirales</taxon>
        <taxon>Nitrospiraceae</taxon>
        <taxon>Leptospirillum</taxon>
    </lineage>
</organism>
<keyword evidence="3" id="KW-1185">Reference proteome</keyword>
<reference evidence="3" key="2">
    <citation type="submission" date="2012-03" db="EMBL/GenBank/DDBJ databases">
        <title>The complete genome sequence of the pioneer microbe on fresh volcanic deposit, Leptospirillum ferrooxidans strain C2-3.</title>
        <authorList>
            <person name="Fujimura R."/>
            <person name="Sato Y."/>
            <person name="Nishizawa T."/>
            <person name="Nanba K."/>
            <person name="Oshima K."/>
            <person name="Hattori M."/>
            <person name="Kamijo T."/>
            <person name="Ohta H."/>
        </authorList>
    </citation>
    <scope>NUCLEOTIDE SEQUENCE [LARGE SCALE GENOMIC DNA]</scope>
    <source>
        <strain evidence="3">C2-3</strain>
    </source>
</reference>
<evidence type="ECO:0000313" key="3">
    <source>
        <dbReference type="Proteomes" id="UP000007382"/>
    </source>
</evidence>
<dbReference type="KEGG" id="lfc:LFE_0543"/>
<accession>I0ILW0</accession>
<gene>
    <name evidence="2" type="ordered locus">LFE_0543</name>
</gene>
<sequence length="210" mass="24037">MERFQSEALFSMLEAISRMNNREMSAEIFKIWLAALNSHPFEEIKNAFNRYIQTESGMPAPADILNILRGSEEDLALAALIKVESAMSRYGSYATVVFDDPIIHAVIPELGGWVRTCRLSENEFTWWKKDFRERYQHHLRYGTLTNLPPKLLGIYDEKNLLFGEKPQKPKVVGNYDKAIGWVSKLSNPESLSWLKKNAPEKIASSIKDGI</sequence>
<name>I0ILW0_LEPFC</name>
<dbReference type="eggNOG" id="ENOG502ZBUW">
    <property type="taxonomic scope" value="Bacteria"/>
</dbReference>
<dbReference type="HOGENOM" id="CLU_104054_0_0_0"/>
<dbReference type="AlphaFoldDB" id="I0ILW0"/>
<protein>
    <recommendedName>
        <fullName evidence="1">DUF6475 domain-containing protein</fullName>
    </recommendedName>
</protein>
<dbReference type="Pfam" id="PF20081">
    <property type="entry name" value="DUF6475"/>
    <property type="match status" value="1"/>
</dbReference>
<evidence type="ECO:0000313" key="2">
    <source>
        <dbReference type="EMBL" id="BAM06259.1"/>
    </source>
</evidence>
<feature type="domain" description="DUF6475" evidence="1">
    <location>
        <begin position="96"/>
        <end position="178"/>
    </location>
</feature>
<reference evidence="2 3" key="1">
    <citation type="journal article" date="2012" name="J. Bacteriol.">
        <title>Complete Genome Sequence of Leptospirillum ferrooxidans Strain C2-3, Isolated from a Fresh Volcanic Ash Deposit on the Island of Miyake, Japan.</title>
        <authorList>
            <person name="Fujimura R."/>
            <person name="Sato Y."/>
            <person name="Nishizawa T."/>
            <person name="Oshima K."/>
            <person name="Kim S.-W."/>
            <person name="Hattori M."/>
            <person name="Kamijo T."/>
            <person name="Ohta H."/>
        </authorList>
    </citation>
    <scope>NUCLEOTIDE SEQUENCE [LARGE SCALE GENOMIC DNA]</scope>
    <source>
        <strain evidence="2 3">C2-3</strain>
    </source>
</reference>
<dbReference type="Proteomes" id="UP000007382">
    <property type="component" value="Chromosome"/>
</dbReference>
<dbReference type="Gene3D" id="1.10.8.200">
    <property type="entry name" value="Replisome organizer (g39p helicase loader/inhibitor protein)"/>
    <property type="match status" value="1"/>
</dbReference>
<proteinExistence type="predicted"/>
<dbReference type="OrthoDB" id="8561347at2"/>
<dbReference type="RefSeq" id="WP_014448751.1">
    <property type="nucleotide sequence ID" value="NC_017094.1"/>
</dbReference>